<dbReference type="OrthoDB" id="20611at10239"/>
<dbReference type="Proteomes" id="UP000024443">
    <property type="component" value="Segment"/>
</dbReference>
<sequence>MAELITEPVKVNGRTLEPGTEVSVKGESGRFRFVKATRTSKGLTVLDFVGGTPGRESFRSFYPERIETVHRIAKTPQNTHPKVKRPKKR</sequence>
<organism evidence="2 3">
    <name type="scientific">Mycobacterium phage Phantastic</name>
    <dbReference type="NCBI Taxonomy" id="1486426"/>
    <lineage>
        <taxon>Viruses</taxon>
        <taxon>Duplodnaviria</taxon>
        <taxon>Heunggongvirae</taxon>
        <taxon>Uroviricota</taxon>
        <taxon>Caudoviricetes</taxon>
        <taxon>Veracruzvirus</taxon>
        <taxon>Veracruzvirus phantastic</taxon>
    </lineage>
</organism>
<proteinExistence type="predicted"/>
<dbReference type="GeneID" id="19488261"/>
<feature type="domain" description="DUF7246" evidence="1">
    <location>
        <begin position="9"/>
        <end position="79"/>
    </location>
</feature>
<dbReference type="KEGG" id="vg:19488261"/>
<evidence type="ECO:0000259" key="1">
    <source>
        <dbReference type="Pfam" id="PF23904"/>
    </source>
</evidence>
<dbReference type="RefSeq" id="YP_009032557.1">
    <property type="nucleotide sequence ID" value="NC_024148.1"/>
</dbReference>
<dbReference type="InterPro" id="IPR055670">
    <property type="entry name" value="DUF7246"/>
</dbReference>
<dbReference type="EMBL" id="KJ510415">
    <property type="protein sequence ID" value="AHY27135.1"/>
    <property type="molecule type" value="Genomic_DNA"/>
</dbReference>
<evidence type="ECO:0000313" key="3">
    <source>
        <dbReference type="Proteomes" id="UP000024443"/>
    </source>
</evidence>
<reference evidence="2 3" key="1">
    <citation type="submission" date="2014-02" db="EMBL/GenBank/DDBJ databases">
        <authorList>
            <person name="Meadows H.N."/>
            <person name="Fisher J.N.B."/>
            <person name="Gardner A.V."/>
            <person name="Merrill B.D."/>
            <person name="Hartmann K.A."/>
            <person name="Bailey M.E."/>
            <person name="Beckstead A.P."/>
            <person name="Deus L.M."/>
            <person name="Earl A.S."/>
            <person name="Easter R.A."/>
            <person name="Gibby P.D."/>
            <person name="Graves K.A."/>
            <person name="Ayer P.A."/>
            <person name="Heiner M.E."/>
            <person name="Herring J.A."/>
            <person name="Jaen A.D."/>
            <person name="Liu J.E."/>
            <person name="Manci A.M."/>
            <person name="Nielsen D.A."/>
            <person name="Paz H.C."/>
            <person name="Sabin N.R."/>
            <person name="Solomon M.B."/>
            <person name="Sutter R.A."/>
            <person name="Wake B.N."/>
            <person name="Willyerd H.J."/>
            <person name="Zimmerman L.J."/>
            <person name="Breakwell D.P."/>
            <person name="Burnett S.H."/>
            <person name="Grose J.H."/>
            <person name="Bradley K.W."/>
            <person name="Clarke D.Q."/>
            <person name="Lewis M.F."/>
            <person name="Barker L.P."/>
            <person name="Bailey C."/>
            <person name="Asai D.J."/>
            <person name="Garber M.L."/>
            <person name="Bowman C.A."/>
            <person name="Russell D.A."/>
            <person name="Pope W.H."/>
            <person name="Jacobs-Sera D."/>
            <person name="Hendrix R.W."/>
            <person name="Hatfull G.F."/>
        </authorList>
    </citation>
    <scope>NUCLEOTIDE SEQUENCE [LARGE SCALE GENOMIC DNA]</scope>
</reference>
<gene>
    <name evidence="2" type="primary">72</name>
    <name evidence="2" type="ORF">PBI_PHANTASTIC_72</name>
</gene>
<keyword evidence="3" id="KW-1185">Reference proteome</keyword>
<name>A0A023W634_9CAUD</name>
<dbReference type="Pfam" id="PF23904">
    <property type="entry name" value="DUF7246"/>
    <property type="match status" value="1"/>
</dbReference>
<accession>A0A023W634</accession>
<evidence type="ECO:0000313" key="2">
    <source>
        <dbReference type="EMBL" id="AHY27135.1"/>
    </source>
</evidence>
<protein>
    <recommendedName>
        <fullName evidence="1">DUF7246 domain-containing protein</fullName>
    </recommendedName>
</protein>